<protein>
    <submittedName>
        <fullName evidence="1">DUF739 family protein</fullName>
    </submittedName>
</protein>
<evidence type="ECO:0000313" key="1">
    <source>
        <dbReference type="EMBL" id="MFM1525232.1"/>
    </source>
</evidence>
<comment type="caution">
    <text evidence="1">The sequence shown here is derived from an EMBL/GenBank/DDBJ whole genome shotgun (WGS) entry which is preliminary data.</text>
</comment>
<organism evidence="1 2">
    <name type="scientific">Helcococcus bovis</name>
    <dbReference type="NCBI Taxonomy" id="3153252"/>
    <lineage>
        <taxon>Bacteria</taxon>
        <taxon>Bacillati</taxon>
        <taxon>Bacillota</taxon>
        <taxon>Tissierellia</taxon>
        <taxon>Tissierellales</taxon>
        <taxon>Peptoniphilaceae</taxon>
        <taxon>Helcococcus</taxon>
    </lineage>
</organism>
<proteinExistence type="predicted"/>
<name>A0ABW9F708_9FIRM</name>
<gene>
    <name evidence="1" type="ORF">ABGF40_06035</name>
</gene>
<dbReference type="InterPro" id="IPR008003">
    <property type="entry name" value="DUF739"/>
</dbReference>
<evidence type="ECO:0000313" key="2">
    <source>
        <dbReference type="Proteomes" id="UP001629536"/>
    </source>
</evidence>
<reference evidence="1 2" key="1">
    <citation type="journal article" date="2024" name="Front. Microbiol.">
        <title>Pangenomic and biochemical analyses of Helcococcus ovis reveal widespread tetracycline resistance and a novel bacterial species, Helcococcus bovis.</title>
        <authorList>
            <person name="Cunha F."/>
            <person name="Zhai Y."/>
            <person name="Casaro S."/>
            <person name="Jones K.L."/>
            <person name="Hernandez M."/>
            <person name="Bisinotto R.S."/>
            <person name="Kariyawasam S."/>
            <person name="Brown M.B."/>
            <person name="Phillips A."/>
            <person name="Jeong K.C."/>
            <person name="Galvao K.N."/>
        </authorList>
    </citation>
    <scope>NUCLEOTIDE SEQUENCE [LARGE SCALE GENOMIC DNA]</scope>
    <source>
        <strain evidence="1 2">KG197</strain>
    </source>
</reference>
<dbReference type="Proteomes" id="UP001629536">
    <property type="component" value="Unassembled WGS sequence"/>
</dbReference>
<dbReference type="EMBL" id="JBFNFH010000014">
    <property type="protein sequence ID" value="MFM1525232.1"/>
    <property type="molecule type" value="Genomic_DNA"/>
</dbReference>
<keyword evidence="2" id="KW-1185">Reference proteome</keyword>
<sequence>MKFNYNKLKGKIVTNGLNIPMVADMLKISRQSLYARLANEIPFKDYEIAKLKEILNIQPEEMDCIFFDVDVR</sequence>
<dbReference type="Pfam" id="PF05339">
    <property type="entry name" value="DUF739"/>
    <property type="match status" value="1"/>
</dbReference>
<dbReference type="RefSeq" id="WP_408126729.1">
    <property type="nucleotide sequence ID" value="NZ_JBFNFH010000014.1"/>
</dbReference>
<accession>A0ABW9F708</accession>